<accession>A0A857KLC1</accession>
<proteinExistence type="predicted"/>
<gene>
    <name evidence="1" type="ORF">GII30_14050</name>
</gene>
<reference evidence="1" key="1">
    <citation type="journal article" date="2021" name="Nat. Microbiol.">
        <title>Cocultivation of an ultrasmall environmental parasitic bacterium with lytic ability against bacteria associated with wastewater foams.</title>
        <authorList>
            <person name="Batinovic S."/>
            <person name="Rose J.J.A."/>
            <person name="Ratcliffe J."/>
            <person name="Seviour R.J."/>
            <person name="Petrovski S."/>
        </authorList>
    </citation>
    <scope>NUCLEOTIDE SEQUENCE</scope>
    <source>
        <strain evidence="1">CON44</strain>
    </source>
</reference>
<dbReference type="InterPro" id="IPR021213">
    <property type="entry name" value="DUF2567"/>
</dbReference>
<sequence length="217" mass="22601">MVGAVLAARCGRLDGNVSPMTAVPTAAGTDSRPPRSALFAVACGVTLLGAVAGAVWAMVTPTVTGRVLSDKYAEIIGGGDSAEYESMAWLAVLLFVYGFVAATVSWLAARPWRGPAGFATLGAATVAGSVVASVVGDRMTAWRFDDPKSLPVGATYKFGADLYDDRWWTLIPSPWVLLVCGPFTATLLYLVFTLSTAEPDLGVGDLPQEQAETVPAV</sequence>
<dbReference type="Pfam" id="PF10821">
    <property type="entry name" value="DUF2567"/>
    <property type="match status" value="1"/>
</dbReference>
<protein>
    <submittedName>
        <fullName evidence="1">DUF2567 domain-containing protein</fullName>
    </submittedName>
</protein>
<evidence type="ECO:0000313" key="1">
    <source>
        <dbReference type="EMBL" id="QHN40123.1"/>
    </source>
</evidence>
<dbReference type="AlphaFoldDB" id="A0A857KLC1"/>
<organism evidence="1">
    <name type="scientific">Gordonia amarae</name>
    <dbReference type="NCBI Taxonomy" id="36821"/>
    <lineage>
        <taxon>Bacteria</taxon>
        <taxon>Bacillati</taxon>
        <taxon>Actinomycetota</taxon>
        <taxon>Actinomycetes</taxon>
        <taxon>Mycobacteriales</taxon>
        <taxon>Gordoniaceae</taxon>
        <taxon>Gordonia</taxon>
    </lineage>
</organism>
<name>A0A857KLC1_9ACTN</name>
<dbReference type="EMBL" id="CP045810">
    <property type="protein sequence ID" value="QHN40123.1"/>
    <property type="molecule type" value="Genomic_DNA"/>
</dbReference>